<keyword evidence="1" id="KW-0238">DNA-binding</keyword>
<dbReference type="KEGG" id="ache:ACHE_30262A"/>
<dbReference type="InterPro" id="IPR009057">
    <property type="entry name" value="Homeodomain-like_sf"/>
</dbReference>
<gene>
    <name evidence="5" type="ORF">ACHE_30262A</name>
</gene>
<dbReference type="SUPFAM" id="SSF46689">
    <property type="entry name" value="Homeodomain-like"/>
    <property type="match status" value="1"/>
</dbReference>
<name>A0A7R7VKB9_ASPCH</name>
<proteinExistence type="predicted"/>
<dbReference type="RefSeq" id="XP_043134797.1">
    <property type="nucleotide sequence ID" value="XM_043276861.1"/>
</dbReference>
<sequence length="540" mass="60795">MPYSAVQQEGRILLAIDALNKNQIRSIRDAANAFDVKYSTLKHRVRGRVSRVDSTPNGRKLTTTEESTLVNWVLAADGRGLPPRISTVCEMANLLLSNRLKSAPSIGTKWVQRFINRHKEIKSKYSRRYDYQRALCEDPKIIMDWFQLVQNTIAKYGIVEQDIYNFDETGFSMGMASTAKVITSQVQSRAKAIQPGNREWVTVIEAIGSTGYLLPPLIIFAGKQHQSTWYQHIPDDWVIGVSENGWTNDKLGELWLKEVFEKHTKMRTIGTHRLLILDGHGSHATAAFDHFCTENHIIPLYLPPHSSHFLQPLDVACFGPLKRLYGQRVQTAMQLEINHIDKVDFLAAYQQTRPQAFSLSNICSGFAAAGLVPYKPENVLDELHIQMKTSTPPGSSHSKESSSWTAETPKTTRQLQKQSELIKRLWRQRTHSPPSPISQAVEQVVKGAQRAMQNVLLLEHEVKQLRAANKTQKRKRNTTRTFIAAGGILTGAEGQQRSQEAADLLAGVVDEGGERPRKRAPPRCSNCHQIGHIRSSCTTR</sequence>
<dbReference type="InterPro" id="IPR004875">
    <property type="entry name" value="DDE_SF_endonuclease_dom"/>
</dbReference>
<dbReference type="Gene3D" id="3.30.420.10">
    <property type="entry name" value="Ribonuclease H-like superfamily/Ribonuclease H"/>
    <property type="match status" value="1"/>
</dbReference>
<evidence type="ECO:0000313" key="5">
    <source>
        <dbReference type="EMBL" id="BCR86275.1"/>
    </source>
</evidence>
<dbReference type="Pfam" id="PF03221">
    <property type="entry name" value="HTH_Tnp_Tc5"/>
    <property type="match status" value="1"/>
</dbReference>
<reference evidence="5" key="1">
    <citation type="submission" date="2021-01" db="EMBL/GenBank/DDBJ databases">
        <authorList>
            <consortium name="Aspergillus chevalieri M1 genome sequencing consortium"/>
            <person name="Kazuki M."/>
            <person name="Futagami T."/>
        </authorList>
    </citation>
    <scope>NUCLEOTIDE SEQUENCE</scope>
    <source>
        <strain evidence="5">M1</strain>
    </source>
</reference>
<feature type="region of interest" description="Disordered" evidence="3">
    <location>
        <begin position="388"/>
        <end position="415"/>
    </location>
</feature>
<keyword evidence="6" id="KW-1185">Reference proteome</keyword>
<feature type="compositionally biased region" description="Polar residues" evidence="3">
    <location>
        <begin position="404"/>
        <end position="415"/>
    </location>
</feature>
<dbReference type="SMART" id="SM00674">
    <property type="entry name" value="CENPB"/>
    <property type="match status" value="1"/>
</dbReference>
<dbReference type="GO" id="GO:0003677">
    <property type="term" value="F:DNA binding"/>
    <property type="evidence" value="ECO:0007669"/>
    <property type="project" value="UniProtKB-KW"/>
</dbReference>
<keyword evidence="2" id="KW-0175">Coiled coil</keyword>
<protein>
    <recommendedName>
        <fullName evidence="4">HTH CENPB-type domain-containing protein</fullName>
    </recommendedName>
</protein>
<organism evidence="5 6">
    <name type="scientific">Aspergillus chevalieri</name>
    <name type="common">Eurotium chevalieri</name>
    <dbReference type="NCBI Taxonomy" id="182096"/>
    <lineage>
        <taxon>Eukaryota</taxon>
        <taxon>Fungi</taxon>
        <taxon>Dikarya</taxon>
        <taxon>Ascomycota</taxon>
        <taxon>Pezizomycotina</taxon>
        <taxon>Eurotiomycetes</taxon>
        <taxon>Eurotiomycetidae</taxon>
        <taxon>Eurotiales</taxon>
        <taxon>Aspergillaceae</taxon>
        <taxon>Aspergillus</taxon>
        <taxon>Aspergillus subgen. Aspergillus</taxon>
    </lineage>
</organism>
<dbReference type="PANTHER" id="PTHR19303">
    <property type="entry name" value="TRANSPOSON"/>
    <property type="match status" value="1"/>
</dbReference>
<feature type="coiled-coil region" evidence="2">
    <location>
        <begin position="448"/>
        <end position="475"/>
    </location>
</feature>
<reference evidence="5" key="2">
    <citation type="submission" date="2021-02" db="EMBL/GenBank/DDBJ databases">
        <title>Aspergillus chevalieri M1 genome sequence.</title>
        <authorList>
            <person name="Kadooka C."/>
            <person name="Mori K."/>
            <person name="Futagami T."/>
        </authorList>
    </citation>
    <scope>NUCLEOTIDE SEQUENCE</scope>
    <source>
        <strain evidence="5">M1</strain>
    </source>
</reference>
<dbReference type="GeneID" id="66980634"/>
<dbReference type="Proteomes" id="UP000637239">
    <property type="component" value="Chromosome 3"/>
</dbReference>
<evidence type="ECO:0000313" key="6">
    <source>
        <dbReference type="Proteomes" id="UP000637239"/>
    </source>
</evidence>
<accession>A0A7R7VKB9</accession>
<dbReference type="AlphaFoldDB" id="A0A7R7VKB9"/>
<dbReference type="InterPro" id="IPR006600">
    <property type="entry name" value="HTH_CenpB_DNA-bd_dom"/>
</dbReference>
<dbReference type="GO" id="GO:0005634">
    <property type="term" value="C:nucleus"/>
    <property type="evidence" value="ECO:0007669"/>
    <property type="project" value="TreeGrafter"/>
</dbReference>
<evidence type="ECO:0000256" key="3">
    <source>
        <dbReference type="SAM" id="MobiDB-lite"/>
    </source>
</evidence>
<dbReference type="Pfam" id="PF03184">
    <property type="entry name" value="DDE_1"/>
    <property type="match status" value="1"/>
</dbReference>
<feature type="domain" description="HTH CENPB-type" evidence="4">
    <location>
        <begin position="53"/>
        <end position="124"/>
    </location>
</feature>
<evidence type="ECO:0000259" key="4">
    <source>
        <dbReference type="PROSITE" id="PS51253"/>
    </source>
</evidence>
<dbReference type="InterPro" id="IPR050863">
    <property type="entry name" value="CenT-Element_Derived"/>
</dbReference>
<dbReference type="EMBL" id="AP024418">
    <property type="protein sequence ID" value="BCR86275.1"/>
    <property type="molecule type" value="Genomic_DNA"/>
</dbReference>
<dbReference type="PROSITE" id="PS51253">
    <property type="entry name" value="HTH_CENPB"/>
    <property type="match status" value="1"/>
</dbReference>
<evidence type="ECO:0000256" key="2">
    <source>
        <dbReference type="SAM" id="Coils"/>
    </source>
</evidence>
<dbReference type="PANTHER" id="PTHR19303:SF74">
    <property type="entry name" value="POGO TRANSPOSABLE ELEMENT WITH KRAB DOMAIN"/>
    <property type="match status" value="1"/>
</dbReference>
<dbReference type="InterPro" id="IPR036397">
    <property type="entry name" value="RNaseH_sf"/>
</dbReference>
<evidence type="ECO:0000256" key="1">
    <source>
        <dbReference type="ARBA" id="ARBA00023125"/>
    </source>
</evidence>